<sequence>MRRLKLLILCLLSIFCLSSCFTISSFVMDYGLAPGSGNNPFTSKLENLTPLLTKKKIMLKLPSGTDISVPEGFKLTKYKNSYLDWRAGLVNKNSSVIEVEGKRVDWLSVSDGNLFLQNQKVLLPIVIVNAKLGEKMKLASIKLDQKTYIIKAKLPKEEPARRYSDTLIKEIDKDTYAFVNIAYTDGYINIEEHEKLKNFYLEFMKDW</sequence>
<dbReference type="Proteomes" id="UP000321378">
    <property type="component" value="Chromosome"/>
</dbReference>
<accession>A0A510K393</accession>
<reference evidence="2 3" key="2">
    <citation type="submission" date="2019-07" db="EMBL/GenBank/DDBJ databases">
        <title>Complete Genome Sequence of Leptotrichia trevisanii Strain JMUB3935.</title>
        <authorList>
            <person name="Watanabe S."/>
            <person name="Cui L."/>
        </authorList>
    </citation>
    <scope>NUCLEOTIDE SEQUENCE [LARGE SCALE GENOMIC DNA]</scope>
    <source>
        <strain evidence="2 3">JMUB3935</strain>
    </source>
</reference>
<gene>
    <name evidence="1" type="ORF">JMUB3870_2256</name>
    <name evidence="2" type="ORF">JMUB3935_2287</name>
</gene>
<dbReference type="Proteomes" id="UP000422644">
    <property type="component" value="Chromosome"/>
</dbReference>
<evidence type="ECO:0000313" key="1">
    <source>
        <dbReference type="EMBL" id="BBM46129.1"/>
    </source>
</evidence>
<dbReference type="EMBL" id="AP019831">
    <property type="protein sequence ID" value="BBM46129.1"/>
    <property type="molecule type" value="Genomic_DNA"/>
</dbReference>
<protein>
    <submittedName>
        <fullName evidence="1">Uncharacterized protein</fullName>
    </submittedName>
</protein>
<dbReference type="AlphaFoldDB" id="A0A510K393"/>
<dbReference type="STRING" id="1122173.GCA_000482505_02538"/>
<organism evidence="1 4">
    <name type="scientific">Leptotrichia trevisanii</name>
    <dbReference type="NCBI Taxonomy" id="109328"/>
    <lineage>
        <taxon>Bacteria</taxon>
        <taxon>Fusobacteriati</taxon>
        <taxon>Fusobacteriota</taxon>
        <taxon>Fusobacteriia</taxon>
        <taxon>Fusobacteriales</taxon>
        <taxon>Leptotrichiaceae</taxon>
        <taxon>Leptotrichia</taxon>
    </lineage>
</organism>
<evidence type="ECO:0000313" key="2">
    <source>
        <dbReference type="EMBL" id="BBM53300.1"/>
    </source>
</evidence>
<evidence type="ECO:0000313" key="3">
    <source>
        <dbReference type="Proteomes" id="UP000321378"/>
    </source>
</evidence>
<name>A0A510K393_9FUSO</name>
<evidence type="ECO:0000313" key="4">
    <source>
        <dbReference type="Proteomes" id="UP000422644"/>
    </source>
</evidence>
<proteinExistence type="predicted"/>
<reference evidence="1 4" key="1">
    <citation type="submission" date="2019-07" db="EMBL/GenBank/DDBJ databases">
        <title>Complete Genome Sequence of Leptotrichia trevisanii Strain JMUB3870.</title>
        <authorList>
            <person name="Watanabe S."/>
            <person name="Cui L."/>
        </authorList>
    </citation>
    <scope>NUCLEOTIDE SEQUENCE [LARGE SCALE GENOMIC DNA]</scope>
    <source>
        <strain evidence="1 4">JMUB3870</strain>
    </source>
</reference>
<dbReference type="EMBL" id="AP019840">
    <property type="protein sequence ID" value="BBM53300.1"/>
    <property type="molecule type" value="Genomic_DNA"/>
</dbReference>
<dbReference type="RefSeq" id="WP_026748835.1">
    <property type="nucleotide sequence ID" value="NZ_AP019831.1"/>
</dbReference>
<keyword evidence="4" id="KW-1185">Reference proteome</keyword>